<organism evidence="2 3">
    <name type="scientific">Albidiferax ferrireducens (strain ATCC BAA-621 / DSM 15236 / T118)</name>
    <name type="common">Rhodoferax ferrireducens</name>
    <dbReference type="NCBI Taxonomy" id="338969"/>
    <lineage>
        <taxon>Bacteria</taxon>
        <taxon>Pseudomonadati</taxon>
        <taxon>Pseudomonadota</taxon>
        <taxon>Betaproteobacteria</taxon>
        <taxon>Burkholderiales</taxon>
        <taxon>Comamonadaceae</taxon>
        <taxon>Rhodoferax</taxon>
    </lineage>
</organism>
<dbReference type="eggNOG" id="COG2963">
    <property type="taxonomic scope" value="Bacteria"/>
</dbReference>
<sequence length="134" mass="14801">MLKEPDLARYSSRPTHRTYTRQFKAELVVACQQPGASIAAIALQHGMNANVLHRWLKEHERDGRHRLIGPDPLGVAVPATPVPAFIPLKLPTSMLEPTACDIKVELRKGAVSMILTWPASAAADLVHWTRAILK</sequence>
<name>Q21TY2_ALBFT</name>
<proteinExistence type="predicted"/>
<accession>Q21TY2</accession>
<dbReference type="OrthoDB" id="9800877at2"/>
<dbReference type="KEGG" id="rfr:Rfer_3061"/>
<evidence type="ECO:0000313" key="1">
    <source>
        <dbReference type="EMBL" id="ABD68909.1"/>
    </source>
</evidence>
<dbReference type="SUPFAM" id="SSF46689">
    <property type="entry name" value="Homeodomain-like"/>
    <property type="match status" value="1"/>
</dbReference>
<reference evidence="2" key="1">
    <citation type="submission" date="2006-02" db="EMBL/GenBank/DDBJ databases">
        <title>Complete sequence of Chromosome of Rhodoferax ferrireducens DSM 15236.</title>
        <authorList>
            <consortium name="US DOE Joint Genome Institute"/>
            <person name="Copeland A."/>
            <person name="Lucas S."/>
            <person name="Lapidus A."/>
            <person name="Barry K."/>
            <person name="Detter J.C."/>
            <person name="Glavina del Rio T."/>
            <person name="Hammon N."/>
            <person name="Israni S."/>
            <person name="Pitluck S."/>
            <person name="Brettin T."/>
            <person name="Bruce D."/>
            <person name="Han C."/>
            <person name="Tapia R."/>
            <person name="Gilna P."/>
            <person name="Kiss H."/>
            <person name="Schmutz J."/>
            <person name="Larimer F."/>
            <person name="Land M."/>
            <person name="Kyrpides N."/>
            <person name="Ivanova N."/>
            <person name="Richardson P."/>
        </authorList>
    </citation>
    <scope>NUCLEOTIDE SEQUENCE</scope>
    <source>
        <strain evidence="2">DSM 15236</strain>
    </source>
</reference>
<dbReference type="GO" id="GO:0006313">
    <property type="term" value="P:DNA transposition"/>
    <property type="evidence" value="ECO:0007669"/>
    <property type="project" value="InterPro"/>
</dbReference>
<dbReference type="InterPro" id="IPR002514">
    <property type="entry name" value="Transposase_8"/>
</dbReference>
<dbReference type="AlphaFoldDB" id="Q21TY2"/>
<reference evidence="3" key="2">
    <citation type="submission" date="2006-02" db="EMBL/GenBank/DDBJ databases">
        <title>Complete sequence of chromosome of Rhodoferax ferrireducens DSM 15236.</title>
        <authorList>
            <person name="Copeland A."/>
            <person name="Lucas S."/>
            <person name="Lapidus A."/>
            <person name="Barry K."/>
            <person name="Detter J.C."/>
            <person name="Glavina del Rio T."/>
            <person name="Hammon N."/>
            <person name="Israni S."/>
            <person name="Pitluck S."/>
            <person name="Brettin T."/>
            <person name="Bruce D."/>
            <person name="Han C."/>
            <person name="Tapia R."/>
            <person name="Gilna P."/>
            <person name="Kiss H."/>
            <person name="Schmutz J."/>
            <person name="Larimer F."/>
            <person name="Land M."/>
            <person name="Kyrpides N."/>
            <person name="Ivanova N."/>
            <person name="Richardson P."/>
        </authorList>
    </citation>
    <scope>NUCLEOTIDE SEQUENCE [LARGE SCALE GENOMIC DNA]</scope>
    <source>
        <strain evidence="3">ATCC BAA-621 / DSM 15236 / T118</strain>
    </source>
</reference>
<dbReference type="RefSeq" id="WP_011463478.1">
    <property type="nucleotide sequence ID" value="NC_007908.1"/>
</dbReference>
<dbReference type="KEGG" id="rfr:Rfer_1173"/>
<protein>
    <submittedName>
        <fullName evidence="2">Transposase IS3/IS911</fullName>
    </submittedName>
</protein>
<dbReference type="InterPro" id="IPR009057">
    <property type="entry name" value="Homeodomain-like_sf"/>
</dbReference>
<dbReference type="GO" id="GO:0004803">
    <property type="term" value="F:transposase activity"/>
    <property type="evidence" value="ECO:0007669"/>
    <property type="project" value="InterPro"/>
</dbReference>
<dbReference type="GO" id="GO:0003677">
    <property type="term" value="F:DNA binding"/>
    <property type="evidence" value="ECO:0007669"/>
    <property type="project" value="InterPro"/>
</dbReference>
<dbReference type="Proteomes" id="UP000008332">
    <property type="component" value="Chromosome"/>
</dbReference>
<dbReference type="HOGENOM" id="CLU_113764_6_1_4"/>
<dbReference type="STRING" id="338969.Rfer_1173"/>
<keyword evidence="3" id="KW-1185">Reference proteome</keyword>
<dbReference type="Pfam" id="PF01527">
    <property type="entry name" value="HTH_Tnp_1"/>
    <property type="match status" value="1"/>
</dbReference>
<dbReference type="EMBL" id="CP000267">
    <property type="protein sequence ID" value="ABD68909.1"/>
    <property type="molecule type" value="Genomic_DNA"/>
</dbReference>
<evidence type="ECO:0000313" key="3">
    <source>
        <dbReference type="Proteomes" id="UP000008332"/>
    </source>
</evidence>
<evidence type="ECO:0000313" key="2">
    <source>
        <dbReference type="EMBL" id="ABD70771.1"/>
    </source>
</evidence>
<gene>
    <name evidence="1" type="ordered locus">Rfer_1173</name>
    <name evidence="2" type="ordered locus">Rfer_3061</name>
</gene>
<dbReference type="EMBL" id="CP000267">
    <property type="protein sequence ID" value="ABD70771.1"/>
    <property type="molecule type" value="Genomic_DNA"/>
</dbReference>